<evidence type="ECO:0000313" key="3">
    <source>
        <dbReference type="Proteomes" id="UP000199263"/>
    </source>
</evidence>
<gene>
    <name evidence="2" type="ORF">SAMN05421842_103128</name>
</gene>
<dbReference type="GO" id="GO:0005694">
    <property type="term" value="C:chromosome"/>
    <property type="evidence" value="ECO:0007669"/>
    <property type="project" value="TreeGrafter"/>
</dbReference>
<dbReference type="PANTHER" id="PTHR33375:SF1">
    <property type="entry name" value="CHROMOSOME-PARTITIONING PROTEIN PARB-RELATED"/>
    <property type="match status" value="1"/>
</dbReference>
<dbReference type="GO" id="GO:0007059">
    <property type="term" value="P:chromosome segregation"/>
    <property type="evidence" value="ECO:0007669"/>
    <property type="project" value="TreeGrafter"/>
</dbReference>
<dbReference type="Gene3D" id="3.90.1530.10">
    <property type="entry name" value="Conserved hypothetical protein from pyrococcus furiosus pfu- 392566-001, ParB domain"/>
    <property type="match status" value="1"/>
</dbReference>
<sequence length="371" mass="43064">MIITEIPINKIKIDVRLWEVEQEHIEPIVASIKQVGLINPITVLEDNGEYTLVAGEHRLRAYVQLGKETIPTNVFPREYEDLELDKAKCVIREVDENLTRRSSDAYEESYMLYQRKIAYEKLYTESTVENRRKISGKVIPEIVDEELPKSFTKDTAEKTGLDISTIAKKVRIGSIIDEKYGKKADSLGISTRVLRTIVRGNDTEQVKESAKIHIDNIEELNKYFVDEKDLETVLVKKRNKFYNDSLNKLRKEKEEKYHLTNPVEFANELKGKISNEYLAEYIDSKVENDQKDLGLHLEEPQCTYEKTDNILICDTVYAKQFPEVCNRFMTIHVNNESEFEIVSKVINTFGQEVKIAIICLNAMIFSKYINY</sequence>
<dbReference type="STRING" id="119641.SAMN05421842_103128"/>
<evidence type="ECO:0000259" key="1">
    <source>
        <dbReference type="SMART" id="SM00470"/>
    </source>
</evidence>
<accession>A0A1I1IZ02</accession>
<dbReference type="InterPro" id="IPR003115">
    <property type="entry name" value="ParB_N"/>
</dbReference>
<name>A0A1I1IZ02_9CLOT</name>
<dbReference type="PANTHER" id="PTHR33375">
    <property type="entry name" value="CHROMOSOME-PARTITIONING PROTEIN PARB-RELATED"/>
    <property type="match status" value="1"/>
</dbReference>
<dbReference type="InterPro" id="IPR036086">
    <property type="entry name" value="ParB/Sulfiredoxin_sf"/>
</dbReference>
<feature type="domain" description="ParB-like N-terminal" evidence="1">
    <location>
        <begin position="4"/>
        <end position="98"/>
    </location>
</feature>
<organism evidence="2 3">
    <name type="scientific">Clostridium uliginosum</name>
    <dbReference type="NCBI Taxonomy" id="119641"/>
    <lineage>
        <taxon>Bacteria</taxon>
        <taxon>Bacillati</taxon>
        <taxon>Bacillota</taxon>
        <taxon>Clostridia</taxon>
        <taxon>Eubacteriales</taxon>
        <taxon>Clostridiaceae</taxon>
        <taxon>Clostridium</taxon>
    </lineage>
</organism>
<keyword evidence="3" id="KW-1185">Reference proteome</keyword>
<dbReference type="AlphaFoldDB" id="A0A1I1IZ02"/>
<dbReference type="SUPFAM" id="SSF110849">
    <property type="entry name" value="ParB/Sulfiredoxin"/>
    <property type="match status" value="1"/>
</dbReference>
<dbReference type="InterPro" id="IPR050336">
    <property type="entry name" value="Chromosome_partition/occlusion"/>
</dbReference>
<dbReference type="GO" id="GO:0045881">
    <property type="term" value="P:positive regulation of sporulation resulting in formation of a cellular spore"/>
    <property type="evidence" value="ECO:0007669"/>
    <property type="project" value="TreeGrafter"/>
</dbReference>
<dbReference type="Pfam" id="PF02195">
    <property type="entry name" value="ParB_N"/>
    <property type="match status" value="1"/>
</dbReference>
<dbReference type="SMART" id="SM00470">
    <property type="entry name" value="ParB"/>
    <property type="match status" value="1"/>
</dbReference>
<dbReference type="EMBL" id="FOMG01000003">
    <property type="protein sequence ID" value="SFC41559.1"/>
    <property type="molecule type" value="Genomic_DNA"/>
</dbReference>
<dbReference type="Proteomes" id="UP000199263">
    <property type="component" value="Unassembled WGS sequence"/>
</dbReference>
<proteinExistence type="predicted"/>
<evidence type="ECO:0000313" key="2">
    <source>
        <dbReference type="EMBL" id="SFC41559.1"/>
    </source>
</evidence>
<protein>
    <submittedName>
        <fullName evidence="2">ParB/RepB/Spo0J family partition protein</fullName>
    </submittedName>
</protein>
<reference evidence="2 3" key="1">
    <citation type="submission" date="2016-10" db="EMBL/GenBank/DDBJ databases">
        <authorList>
            <person name="de Groot N.N."/>
        </authorList>
    </citation>
    <scope>NUCLEOTIDE SEQUENCE [LARGE SCALE GENOMIC DNA]</scope>
    <source>
        <strain evidence="2 3">DSM 12992</strain>
    </source>
</reference>